<evidence type="ECO:0000256" key="1">
    <source>
        <dbReference type="SAM" id="Phobius"/>
    </source>
</evidence>
<proteinExistence type="predicted"/>
<comment type="caution">
    <text evidence="2">The sequence shown here is derived from an EMBL/GenBank/DDBJ whole genome shotgun (WGS) entry which is preliminary data.</text>
</comment>
<evidence type="ECO:0000313" key="2">
    <source>
        <dbReference type="EMBL" id="GLX83353.1"/>
    </source>
</evidence>
<reference evidence="2 3" key="1">
    <citation type="submission" date="2023-03" db="EMBL/GenBank/DDBJ databases">
        <title>Draft genome sequence of Thalassotalea eurytherma JCM 18482T.</title>
        <authorList>
            <person name="Sawabe T."/>
        </authorList>
    </citation>
    <scope>NUCLEOTIDE SEQUENCE [LARGE SCALE GENOMIC DNA]</scope>
    <source>
        <strain evidence="2 3">JCM 18482</strain>
    </source>
</reference>
<dbReference type="Gene3D" id="3.30.700.10">
    <property type="entry name" value="Glycoprotein, Type 4 Pilin"/>
    <property type="match status" value="1"/>
</dbReference>
<feature type="transmembrane region" description="Helical" evidence="1">
    <location>
        <begin position="7"/>
        <end position="27"/>
    </location>
</feature>
<dbReference type="Pfam" id="PF07963">
    <property type="entry name" value="N_methyl"/>
    <property type="match status" value="1"/>
</dbReference>
<name>A0ABQ6H5C4_9GAMM</name>
<gene>
    <name evidence="2" type="ORF">theurythT_28050</name>
</gene>
<keyword evidence="1" id="KW-1133">Transmembrane helix</keyword>
<dbReference type="NCBIfam" id="TIGR02532">
    <property type="entry name" value="IV_pilin_GFxxxE"/>
    <property type="match status" value="1"/>
</dbReference>
<dbReference type="SUPFAM" id="SSF54523">
    <property type="entry name" value="Pili subunits"/>
    <property type="match status" value="1"/>
</dbReference>
<accession>A0ABQ6H5C4</accession>
<dbReference type="EMBL" id="BSSU01000014">
    <property type="protein sequence ID" value="GLX83353.1"/>
    <property type="molecule type" value="Genomic_DNA"/>
</dbReference>
<evidence type="ECO:0000313" key="3">
    <source>
        <dbReference type="Proteomes" id="UP001157133"/>
    </source>
</evidence>
<keyword evidence="1" id="KW-0812">Transmembrane</keyword>
<evidence type="ECO:0008006" key="4">
    <source>
        <dbReference type="Google" id="ProtNLM"/>
    </source>
</evidence>
<dbReference type="PROSITE" id="PS00409">
    <property type="entry name" value="PROKAR_NTER_METHYL"/>
    <property type="match status" value="1"/>
</dbReference>
<dbReference type="RefSeq" id="WP_284208774.1">
    <property type="nucleotide sequence ID" value="NZ_BSSU01000014.1"/>
</dbReference>
<dbReference type="InterPro" id="IPR045584">
    <property type="entry name" value="Pilin-like"/>
</dbReference>
<sequence length="163" mass="17436">MKKAQGFTLIELVVVIVILGILAAVAAPKFVDLQDDAKTATIKAAKGSLESMAALVYSKSLIHSNENVEAGSVSVDNVTVNTRYGYPRSNDAAALAIIKDELLQISDDYDVVLNPTASEVYVFPKDLYPPSSYSNLSPLFPCTAYYAEPIGEGDEPSIGQNDC</sequence>
<dbReference type="InterPro" id="IPR012902">
    <property type="entry name" value="N_methyl_site"/>
</dbReference>
<keyword evidence="3" id="KW-1185">Reference proteome</keyword>
<organism evidence="2 3">
    <name type="scientific">Thalassotalea eurytherma</name>
    <dbReference type="NCBI Taxonomy" id="1144278"/>
    <lineage>
        <taxon>Bacteria</taxon>
        <taxon>Pseudomonadati</taxon>
        <taxon>Pseudomonadota</taxon>
        <taxon>Gammaproteobacteria</taxon>
        <taxon>Alteromonadales</taxon>
        <taxon>Colwelliaceae</taxon>
        <taxon>Thalassotalea</taxon>
    </lineage>
</organism>
<protein>
    <recommendedName>
        <fullName evidence="4">Type II secretion system protein</fullName>
    </recommendedName>
</protein>
<keyword evidence="1" id="KW-0472">Membrane</keyword>
<dbReference type="Proteomes" id="UP001157133">
    <property type="component" value="Unassembled WGS sequence"/>
</dbReference>